<evidence type="ECO:0000256" key="2">
    <source>
        <dbReference type="PIRNR" id="PIRNR002094"/>
    </source>
</evidence>
<evidence type="ECO:0000313" key="5">
    <source>
        <dbReference type="EMBL" id="AIL32638.1"/>
    </source>
</evidence>
<dbReference type="eggNOG" id="COG2825">
    <property type="taxonomic scope" value="Bacteria"/>
</dbReference>
<dbReference type="GO" id="GO:0005829">
    <property type="term" value="C:cytosol"/>
    <property type="evidence" value="ECO:0007669"/>
    <property type="project" value="TreeGrafter"/>
</dbReference>
<feature type="coiled-coil region" evidence="3">
    <location>
        <begin position="61"/>
        <end position="110"/>
    </location>
</feature>
<dbReference type="PANTHER" id="PTHR35089">
    <property type="entry name" value="CHAPERONE PROTEIN SKP"/>
    <property type="match status" value="1"/>
</dbReference>
<evidence type="ECO:0000313" key="6">
    <source>
        <dbReference type="Proteomes" id="UP000028945"/>
    </source>
</evidence>
<sequence length="172" mass="19585">MKKLIISSVIAGLCAVSVAATPATNEAPLKIGFVNTNKILHDSAPAKEAQSKLEAEFKKREDDWQKKFNDLQAKYEQYKKNSSIMNDTQLKKAENEIKDLETYLSRQKREIQEDFDRRRNEIIASIVEKANQAIDDIAKKENYDLILQDAVTVSDRIDITDEVLKLLGTKNN</sequence>
<dbReference type="HOGENOM" id="CLU_101388_1_0_4"/>
<accession>A0A077DHL5</accession>
<gene>
    <name evidence="5" type="ORF">IX83_04345</name>
</gene>
<comment type="similarity">
    <text evidence="2">Belongs to the skp family.</text>
</comment>
<evidence type="ECO:0000256" key="3">
    <source>
        <dbReference type="SAM" id="Coils"/>
    </source>
</evidence>
<dbReference type="KEGG" id="bpsi:IX83_04345"/>
<dbReference type="OrthoDB" id="5294628at2"/>
<dbReference type="PANTHER" id="PTHR35089:SF1">
    <property type="entry name" value="CHAPERONE PROTEIN SKP"/>
    <property type="match status" value="1"/>
</dbReference>
<name>A0A077DHL5_9BURK</name>
<dbReference type="GO" id="GO:0051082">
    <property type="term" value="F:unfolded protein binding"/>
    <property type="evidence" value="ECO:0007669"/>
    <property type="project" value="InterPro"/>
</dbReference>
<dbReference type="EMBL" id="CP009238">
    <property type="protein sequence ID" value="AIL32638.1"/>
    <property type="molecule type" value="Genomic_DNA"/>
</dbReference>
<feature type="chain" id="PRO_5001718130" description="Molecular chaperone Skp" evidence="4">
    <location>
        <begin position="20"/>
        <end position="172"/>
    </location>
</feature>
<dbReference type="AlphaFoldDB" id="A0A077DHL5"/>
<dbReference type="Gene3D" id="3.30.910.20">
    <property type="entry name" value="Skp domain"/>
    <property type="match status" value="1"/>
</dbReference>
<dbReference type="Pfam" id="PF03938">
    <property type="entry name" value="OmpH"/>
    <property type="match status" value="1"/>
</dbReference>
<evidence type="ECO:0000256" key="1">
    <source>
        <dbReference type="ARBA" id="ARBA00022729"/>
    </source>
</evidence>
<keyword evidence="1 4" id="KW-0732">Signal</keyword>
<evidence type="ECO:0000256" key="4">
    <source>
        <dbReference type="SAM" id="SignalP"/>
    </source>
</evidence>
<dbReference type="GO" id="GO:0050821">
    <property type="term" value="P:protein stabilization"/>
    <property type="evidence" value="ECO:0007669"/>
    <property type="project" value="TreeGrafter"/>
</dbReference>
<dbReference type="SUPFAM" id="SSF111384">
    <property type="entry name" value="OmpH-like"/>
    <property type="match status" value="1"/>
</dbReference>
<keyword evidence="3" id="KW-0175">Coiled coil</keyword>
<proteinExistence type="inferred from homology"/>
<feature type="signal peptide" evidence="4">
    <location>
        <begin position="1"/>
        <end position="19"/>
    </location>
</feature>
<dbReference type="SMART" id="SM00935">
    <property type="entry name" value="OmpH"/>
    <property type="match status" value="1"/>
</dbReference>
<dbReference type="STRING" id="1072685.IX83_04345"/>
<dbReference type="PIRSF" id="PIRSF002094">
    <property type="entry name" value="OMP26_Skp"/>
    <property type="match status" value="1"/>
</dbReference>
<organism evidence="5 6">
    <name type="scientific">Basilea psittacipulmonis DSM 24701</name>
    <dbReference type="NCBI Taxonomy" id="1072685"/>
    <lineage>
        <taxon>Bacteria</taxon>
        <taxon>Pseudomonadati</taxon>
        <taxon>Pseudomonadota</taxon>
        <taxon>Betaproteobacteria</taxon>
        <taxon>Burkholderiales</taxon>
        <taxon>Alcaligenaceae</taxon>
        <taxon>Basilea</taxon>
    </lineage>
</organism>
<reference evidence="5 6" key="1">
    <citation type="journal article" date="2014" name="BMC Genomics">
        <title>A genomic perspective on a new bacterial genus and species from the Alcaligenaceae family, Basilea psittacipulmonis.</title>
        <authorList>
            <person name="Whiteson K.L."/>
            <person name="Hernandez D."/>
            <person name="Lazarevic V."/>
            <person name="Gaia N."/>
            <person name="Farinelli L."/>
            <person name="Francois P."/>
            <person name="Pilo P."/>
            <person name="Frey J."/>
            <person name="Schrenzel J."/>
        </authorList>
    </citation>
    <scope>NUCLEOTIDE SEQUENCE [LARGE SCALE GENOMIC DNA]</scope>
    <source>
        <strain evidence="5 6">DSM 24701</strain>
    </source>
</reference>
<keyword evidence="6" id="KW-1185">Reference proteome</keyword>
<evidence type="ECO:0008006" key="7">
    <source>
        <dbReference type="Google" id="ProtNLM"/>
    </source>
</evidence>
<dbReference type="InterPro" id="IPR005632">
    <property type="entry name" value="Chaperone_Skp"/>
</dbReference>
<protein>
    <recommendedName>
        <fullName evidence="7">Molecular chaperone Skp</fullName>
    </recommendedName>
</protein>
<dbReference type="RefSeq" id="WP_038499572.1">
    <property type="nucleotide sequence ID" value="NZ_AFWK01000057.1"/>
</dbReference>
<dbReference type="Proteomes" id="UP000028945">
    <property type="component" value="Chromosome"/>
</dbReference>
<dbReference type="InterPro" id="IPR024930">
    <property type="entry name" value="Skp_dom_sf"/>
</dbReference>